<dbReference type="EMBL" id="JAPJDZ010000035">
    <property type="protein sequence ID" value="MDP5136980.1"/>
    <property type="molecule type" value="Genomic_DNA"/>
</dbReference>
<keyword evidence="2" id="KW-1185">Reference proteome</keyword>
<sequence>MKNNMEGFTLLELLVAATLGILVIGGASGVFIANQQTSKANAVLSEIQNVARLSFQLMSQDIRNAGFSGCNNNARVANTISIAGTRPAWATWSVGGGIQGFPAPVAPINGMDTTPGTQALRLMFGTGDSNAISNYDGTMLTLNVAPVLSAGDVGIACDDSESSIFQANEVDGFTVTHRLAGLNSDANLGFLPEIDWGPGLAPPRFFTRNGMIMRFESIAWFVAPSNDDVNVNSLYRASLIGDTQVNEEVLFGVSDLQFMFLNDNTNTFQTAAATTAAGQWGRINAVNVSVTLDDAVLQGQQIPANAKTISFLVSIRNRL</sequence>
<gene>
    <name evidence="1" type="ORF">ORJ04_13580</name>
</gene>
<name>A0ABT9I1R1_9GAMM</name>
<dbReference type="RefSeq" id="WP_305976452.1">
    <property type="nucleotide sequence ID" value="NZ_JAPJDZ010000035.1"/>
</dbReference>
<accession>A0ABT9I1R1</accession>
<protein>
    <submittedName>
        <fullName evidence="1">Prepilin-type N-terminal cleavage/methylation domain-containing protein</fullName>
    </submittedName>
</protein>
<reference evidence="1 2" key="1">
    <citation type="submission" date="2022-11" db="EMBL/GenBank/DDBJ databases">
        <title>Viruses from the air-sea interface of a natural surface slick.</title>
        <authorList>
            <person name="Rahlff J."/>
            <person name="Holmfeldt K."/>
        </authorList>
    </citation>
    <scope>NUCLEOTIDE SEQUENCE [LARGE SCALE GENOMIC DNA]</scope>
    <source>
        <strain evidence="1 2">SMS4</strain>
    </source>
</reference>
<evidence type="ECO:0000313" key="1">
    <source>
        <dbReference type="EMBL" id="MDP5136980.1"/>
    </source>
</evidence>
<proteinExistence type="predicted"/>
<evidence type="ECO:0000313" key="2">
    <source>
        <dbReference type="Proteomes" id="UP001231109"/>
    </source>
</evidence>
<organism evidence="1 2">
    <name type="scientific">Rheinheimera baltica</name>
    <dbReference type="NCBI Taxonomy" id="67576"/>
    <lineage>
        <taxon>Bacteria</taxon>
        <taxon>Pseudomonadati</taxon>
        <taxon>Pseudomonadota</taxon>
        <taxon>Gammaproteobacteria</taxon>
        <taxon>Chromatiales</taxon>
        <taxon>Chromatiaceae</taxon>
        <taxon>Rheinheimera</taxon>
    </lineage>
</organism>
<dbReference type="InterPro" id="IPR012902">
    <property type="entry name" value="N_methyl_site"/>
</dbReference>
<comment type="caution">
    <text evidence="1">The sequence shown here is derived from an EMBL/GenBank/DDBJ whole genome shotgun (WGS) entry which is preliminary data.</text>
</comment>
<dbReference type="Proteomes" id="UP001231109">
    <property type="component" value="Unassembled WGS sequence"/>
</dbReference>
<dbReference type="Pfam" id="PF07963">
    <property type="entry name" value="N_methyl"/>
    <property type="match status" value="1"/>
</dbReference>